<evidence type="ECO:0000313" key="2">
    <source>
        <dbReference type="EMBL" id="KAJ6408581.1"/>
    </source>
</evidence>
<protein>
    <submittedName>
        <fullName evidence="2">Uncharacterized protein</fullName>
    </submittedName>
</protein>
<reference evidence="2 3" key="1">
    <citation type="journal article" date="2023" name="Int. J. Mol. Sci.">
        <title>De Novo Assembly and Annotation of 11 Diverse Shrub Willow (Salix) Genomes Reveals Novel Gene Organization in Sex-Linked Regions.</title>
        <authorList>
            <person name="Hyden B."/>
            <person name="Feng K."/>
            <person name="Yates T.B."/>
            <person name="Jawdy S."/>
            <person name="Cereghino C."/>
            <person name="Smart L.B."/>
            <person name="Muchero W."/>
        </authorList>
    </citation>
    <scope>NUCLEOTIDE SEQUENCE [LARGE SCALE GENOMIC DNA]</scope>
    <source>
        <tissue evidence="2">Shoot tip</tissue>
    </source>
</reference>
<sequence length="168" mass="17496">MEAGPLYVHLLFSCPPRFPPLYARFPMQLSEKPRVSNQVKIDQLSEANADLEYGAASSPLSLPPLESLPPLSLPGSAPPFCINPPFGPPSPSTTLPSPVGHTPPASPPPFAPVLPIQNPPPSPPHSFASPPTPKSPPYVPSPPKCIPSPSGYLAADGLPTTHRAATAA</sequence>
<evidence type="ECO:0000313" key="3">
    <source>
        <dbReference type="Proteomes" id="UP001162972"/>
    </source>
</evidence>
<dbReference type="AlphaFoldDB" id="A0AAD6NXL9"/>
<keyword evidence="3" id="KW-1185">Reference proteome</keyword>
<gene>
    <name evidence="2" type="ORF">OIU84_011833</name>
</gene>
<comment type="caution">
    <text evidence="2">The sequence shown here is derived from an EMBL/GenBank/DDBJ whole genome shotgun (WGS) entry which is preliminary data.</text>
</comment>
<dbReference type="EMBL" id="JAPFFJ010000016">
    <property type="protein sequence ID" value="KAJ6408581.1"/>
    <property type="molecule type" value="Genomic_DNA"/>
</dbReference>
<dbReference type="Proteomes" id="UP001162972">
    <property type="component" value="Chromosome 6"/>
</dbReference>
<name>A0AAD6NXL9_9ROSI</name>
<feature type="compositionally biased region" description="Pro residues" evidence="1">
    <location>
        <begin position="104"/>
        <end position="146"/>
    </location>
</feature>
<accession>A0AAD6NXL9</accession>
<feature type="region of interest" description="Disordered" evidence="1">
    <location>
        <begin position="79"/>
        <end position="168"/>
    </location>
</feature>
<evidence type="ECO:0000256" key="1">
    <source>
        <dbReference type="SAM" id="MobiDB-lite"/>
    </source>
</evidence>
<dbReference type="PRINTS" id="PR01217">
    <property type="entry name" value="PRICHEXTENSN"/>
</dbReference>
<proteinExistence type="predicted"/>
<organism evidence="2 3">
    <name type="scientific">Salix udensis</name>
    <dbReference type="NCBI Taxonomy" id="889485"/>
    <lineage>
        <taxon>Eukaryota</taxon>
        <taxon>Viridiplantae</taxon>
        <taxon>Streptophyta</taxon>
        <taxon>Embryophyta</taxon>
        <taxon>Tracheophyta</taxon>
        <taxon>Spermatophyta</taxon>
        <taxon>Magnoliopsida</taxon>
        <taxon>eudicotyledons</taxon>
        <taxon>Gunneridae</taxon>
        <taxon>Pentapetalae</taxon>
        <taxon>rosids</taxon>
        <taxon>fabids</taxon>
        <taxon>Malpighiales</taxon>
        <taxon>Salicaceae</taxon>
        <taxon>Saliceae</taxon>
        <taxon>Salix</taxon>
    </lineage>
</organism>
<feature type="compositionally biased region" description="Pro residues" evidence="1">
    <location>
        <begin position="81"/>
        <end position="91"/>
    </location>
</feature>